<dbReference type="EMBL" id="CM023474">
    <property type="protein sequence ID" value="KAH7949370.1"/>
    <property type="molecule type" value="Genomic_DNA"/>
</dbReference>
<evidence type="ECO:0000313" key="2">
    <source>
        <dbReference type="Proteomes" id="UP000821865"/>
    </source>
</evidence>
<dbReference type="Proteomes" id="UP000821865">
    <property type="component" value="Chromosome 5"/>
</dbReference>
<accession>A0ACB8CQS0</accession>
<keyword evidence="2" id="KW-1185">Reference proteome</keyword>
<organism evidence="1 2">
    <name type="scientific">Dermacentor silvarum</name>
    <name type="common">Tick</name>
    <dbReference type="NCBI Taxonomy" id="543639"/>
    <lineage>
        <taxon>Eukaryota</taxon>
        <taxon>Metazoa</taxon>
        <taxon>Ecdysozoa</taxon>
        <taxon>Arthropoda</taxon>
        <taxon>Chelicerata</taxon>
        <taxon>Arachnida</taxon>
        <taxon>Acari</taxon>
        <taxon>Parasitiformes</taxon>
        <taxon>Ixodida</taxon>
        <taxon>Ixodoidea</taxon>
        <taxon>Ixodidae</taxon>
        <taxon>Rhipicephalinae</taxon>
        <taxon>Dermacentor</taxon>
    </lineage>
</organism>
<proteinExistence type="predicted"/>
<name>A0ACB8CQS0_DERSI</name>
<sequence>MQTLKGEIAKVKDDNREIKNNLHLAKELGDTKKELTGMQQYSRKTNLEIKGIPLARDEDVTSTMKAISTCIGSEIAESDIEVSHRVPSKDKEKPNIIVKFHSRKVLYSCGGATVFVYMEPYNF</sequence>
<gene>
    <name evidence="1" type="ORF">HPB49_008438</name>
</gene>
<protein>
    <submittedName>
        <fullName evidence="1">Uncharacterized protein</fullName>
    </submittedName>
</protein>
<evidence type="ECO:0000313" key="1">
    <source>
        <dbReference type="EMBL" id="KAH7949370.1"/>
    </source>
</evidence>
<reference evidence="1" key="1">
    <citation type="submission" date="2020-05" db="EMBL/GenBank/DDBJ databases">
        <title>Large-scale comparative analyses of tick genomes elucidate their genetic diversity and vector capacities.</title>
        <authorList>
            <person name="Jia N."/>
            <person name="Wang J."/>
            <person name="Shi W."/>
            <person name="Du L."/>
            <person name="Sun Y."/>
            <person name="Zhan W."/>
            <person name="Jiang J."/>
            <person name="Wang Q."/>
            <person name="Zhang B."/>
            <person name="Ji P."/>
            <person name="Sakyi L.B."/>
            <person name="Cui X."/>
            <person name="Yuan T."/>
            <person name="Jiang B."/>
            <person name="Yang W."/>
            <person name="Lam T.T.-Y."/>
            <person name="Chang Q."/>
            <person name="Ding S."/>
            <person name="Wang X."/>
            <person name="Zhu J."/>
            <person name="Ruan X."/>
            <person name="Zhao L."/>
            <person name="Wei J."/>
            <person name="Que T."/>
            <person name="Du C."/>
            <person name="Cheng J."/>
            <person name="Dai P."/>
            <person name="Han X."/>
            <person name="Huang E."/>
            <person name="Gao Y."/>
            <person name="Liu J."/>
            <person name="Shao H."/>
            <person name="Ye R."/>
            <person name="Li L."/>
            <person name="Wei W."/>
            <person name="Wang X."/>
            <person name="Wang C."/>
            <person name="Yang T."/>
            <person name="Huo Q."/>
            <person name="Li W."/>
            <person name="Guo W."/>
            <person name="Chen H."/>
            <person name="Zhou L."/>
            <person name="Ni X."/>
            <person name="Tian J."/>
            <person name="Zhou Y."/>
            <person name="Sheng Y."/>
            <person name="Liu T."/>
            <person name="Pan Y."/>
            <person name="Xia L."/>
            <person name="Li J."/>
            <person name="Zhao F."/>
            <person name="Cao W."/>
        </authorList>
    </citation>
    <scope>NUCLEOTIDE SEQUENCE</scope>
    <source>
        <strain evidence="1">Dsil-2018</strain>
    </source>
</reference>
<comment type="caution">
    <text evidence="1">The sequence shown here is derived from an EMBL/GenBank/DDBJ whole genome shotgun (WGS) entry which is preliminary data.</text>
</comment>